<sequence length="720" mass="77778">MNKKNIKRNILKKTKMGVAVSQIVLMTSLNVLSGFAGVPQVTVDETVYTNLDYYGARKDLSIVKGVSLNGYTDFSDYGDYSNVINMTSDNAPKLDANQVSFSSLDSSKKFYYEVTPKSNDLELPWNFDVSYKLNGVPTKAENLAGASGMIEININAKPVKTKSDYLNNNMILMLGTDVDMTKNLSVEAPGAQIQSLGKNTVVLFMAFPGEEKDFTIRIGSDSFESAGVMMAMVPATMDSLDKIKEINDAKDDIKDSVNAIYNSSNALLDVMNSMGGGLKGLNGGLKELQSARATIHSYGDSLTGQTDTAIQNLNSLANTTSHMVPHLVTSKNALNDFNKDINKIDKGVSDLKPVLYDLTDSMGEVDSSISHIGYLLNQAKTAEAAASMNDLSDKLILSKKKAQQLQQMIDGSGVLATASNAAGNINIYSMDQSLRQLYGGLAGANMISSASGNTAESLYYRSLQSAVASTSAMYQGLGKMLGETNAYIDALNAGIAKDGVNAVKNINDSILTGKDLANNTTDMIDDIQVTTLNLTEIIDDMNALNKTVNSYHDSTLSAVDTANNIINSVDTNINVAADTLNTINNMYKNSKDTLNAGTKDSLSASMEIVNKSLDALKVTGTIKQSNDTLKSVWDEKVDELENDSNILKIDTEATKTSFTSDKNPEPNSVQVVLRTQEIKKGDSDAVVDLENEDENMTPIKRIGNIFKKLFDFIRSFVSGK</sequence>
<protein>
    <submittedName>
        <fullName evidence="2">Uncharacterized protein</fullName>
    </submittedName>
</protein>
<accession>A0A133ZYM7</accession>
<evidence type="ECO:0000313" key="2">
    <source>
        <dbReference type="EMBL" id="KXB60536.1"/>
    </source>
</evidence>
<comment type="caution">
    <text evidence="2">The sequence shown here is derived from an EMBL/GenBank/DDBJ whole genome shotgun (WGS) entry which is preliminary data.</text>
</comment>
<feature type="signal peptide" evidence="1">
    <location>
        <begin position="1"/>
        <end position="36"/>
    </location>
</feature>
<reference evidence="3" key="1">
    <citation type="submission" date="2016-01" db="EMBL/GenBank/DDBJ databases">
        <authorList>
            <person name="Mitreva M."/>
            <person name="Pepin K.H."/>
            <person name="Mihindukulasuriya K.A."/>
            <person name="Fulton R."/>
            <person name="Fronick C."/>
            <person name="O'Laughlin M."/>
            <person name="Miner T."/>
            <person name="Herter B."/>
            <person name="Rosa B.A."/>
            <person name="Cordes M."/>
            <person name="Tomlinson C."/>
            <person name="Wollam A."/>
            <person name="Palsikar V.B."/>
            <person name="Mardis E.R."/>
            <person name="Wilson R.K."/>
        </authorList>
    </citation>
    <scope>NUCLEOTIDE SEQUENCE [LARGE SCALE GENOMIC DNA]</scope>
    <source>
        <strain evidence="3">DNF00896</strain>
    </source>
</reference>
<dbReference type="SUPFAM" id="SSF58104">
    <property type="entry name" value="Methyl-accepting chemotaxis protein (MCP) signaling domain"/>
    <property type="match status" value="1"/>
</dbReference>
<proteinExistence type="predicted"/>
<name>A0A133ZYM7_9FIRM</name>
<dbReference type="RefSeq" id="WP_060930450.1">
    <property type="nucleotide sequence ID" value="NZ_KQ959775.1"/>
</dbReference>
<keyword evidence="3" id="KW-1185">Reference proteome</keyword>
<dbReference type="PATRIC" id="fig|467210.3.peg.489"/>
<dbReference type="EMBL" id="LSDA01000012">
    <property type="protein sequence ID" value="KXB60536.1"/>
    <property type="molecule type" value="Genomic_DNA"/>
</dbReference>
<keyword evidence="1" id="KW-0732">Signal</keyword>
<dbReference type="STRING" id="467210.HMPREF1866_00495"/>
<dbReference type="Proteomes" id="UP000070394">
    <property type="component" value="Unassembled WGS sequence"/>
</dbReference>
<evidence type="ECO:0000256" key="1">
    <source>
        <dbReference type="SAM" id="SignalP"/>
    </source>
</evidence>
<dbReference type="AlphaFoldDB" id="A0A133ZYM7"/>
<dbReference type="OrthoDB" id="9815841at2"/>
<organism evidence="2 3">
    <name type="scientific">Lachnoanaerobaculum saburreum</name>
    <dbReference type="NCBI Taxonomy" id="467210"/>
    <lineage>
        <taxon>Bacteria</taxon>
        <taxon>Bacillati</taxon>
        <taxon>Bacillota</taxon>
        <taxon>Clostridia</taxon>
        <taxon>Lachnospirales</taxon>
        <taxon>Lachnospiraceae</taxon>
        <taxon>Lachnoanaerobaculum</taxon>
    </lineage>
</organism>
<gene>
    <name evidence="2" type="ORF">HMPREF1866_00495</name>
</gene>
<feature type="chain" id="PRO_5007461325" evidence="1">
    <location>
        <begin position="37"/>
        <end position="720"/>
    </location>
</feature>
<evidence type="ECO:0000313" key="3">
    <source>
        <dbReference type="Proteomes" id="UP000070394"/>
    </source>
</evidence>